<dbReference type="EMBL" id="JAMDMJ010000008">
    <property type="protein sequence ID" value="MCY9595860.1"/>
    <property type="molecule type" value="Genomic_DNA"/>
</dbReference>
<evidence type="ECO:0000313" key="4">
    <source>
        <dbReference type="Proteomes" id="UP001527202"/>
    </source>
</evidence>
<proteinExistence type="predicted"/>
<dbReference type="Proteomes" id="UP001527202">
    <property type="component" value="Unassembled WGS sequence"/>
</dbReference>
<organism evidence="2 3">
    <name type="scientific">Paenibacillus chitinolyticus</name>
    <dbReference type="NCBI Taxonomy" id="79263"/>
    <lineage>
        <taxon>Bacteria</taxon>
        <taxon>Bacillati</taxon>
        <taxon>Bacillota</taxon>
        <taxon>Bacilli</taxon>
        <taxon>Bacillales</taxon>
        <taxon>Paenibacillaceae</taxon>
        <taxon>Paenibacillus</taxon>
    </lineage>
</organism>
<evidence type="ECO:0000313" key="1">
    <source>
        <dbReference type="EMBL" id="MCY9595860.1"/>
    </source>
</evidence>
<gene>
    <name evidence="1" type="ORF">M5X16_08750</name>
    <name evidence="2" type="ORF">PC41400_07985</name>
</gene>
<dbReference type="AlphaFoldDB" id="A0A410WSY0"/>
<reference evidence="1 4" key="2">
    <citation type="submission" date="2022-05" db="EMBL/GenBank/DDBJ databases">
        <title>Genome Sequencing of Bee-Associated Microbes.</title>
        <authorList>
            <person name="Dunlap C."/>
        </authorList>
    </citation>
    <scope>NUCLEOTIDE SEQUENCE [LARGE SCALE GENOMIC DNA]</scope>
    <source>
        <strain evidence="1 4">NRRL B-23120</strain>
    </source>
</reference>
<dbReference type="Proteomes" id="UP000288943">
    <property type="component" value="Chromosome"/>
</dbReference>
<keyword evidence="4" id="KW-1185">Reference proteome</keyword>
<sequence>MSNLTIANRSSESLNYIIYLQNAILNTDIELNGTSHRKFPWVSIDLDKSVLVELQHVLINIWVDLVKNVRAEDAGTQLINLEILNRVTGDKVKAALEKLKASFLAWWNDPYIGGYNKLNYIDRNLLNKIYDRVKEKLNHSEATISLVIDVVFDVPVFDTIMNSRNYVVIAIAELPDMRLFHDSGYIDERLILKLVEKIYNFLEI</sequence>
<dbReference type="RefSeq" id="WP_042229120.1">
    <property type="nucleotide sequence ID" value="NZ_CP026520.1"/>
</dbReference>
<protein>
    <submittedName>
        <fullName evidence="2">Uncharacterized protein</fullName>
    </submittedName>
</protein>
<evidence type="ECO:0000313" key="2">
    <source>
        <dbReference type="EMBL" id="QAV17606.1"/>
    </source>
</evidence>
<dbReference type="OrthoDB" id="9889533at2"/>
<dbReference type="EMBL" id="CP026520">
    <property type="protein sequence ID" value="QAV17606.1"/>
    <property type="molecule type" value="Genomic_DNA"/>
</dbReference>
<dbReference type="GeneID" id="95374751"/>
<name>A0A410WSY0_9BACL</name>
<accession>A0A410WSY0</accession>
<evidence type="ECO:0000313" key="3">
    <source>
        <dbReference type="Proteomes" id="UP000288943"/>
    </source>
</evidence>
<reference evidence="2 3" key="1">
    <citation type="submission" date="2018-01" db="EMBL/GenBank/DDBJ databases">
        <title>The whole genome sequencing and assembly of Paenibacillus chitinolyticus KCCM 41400 strain.</title>
        <authorList>
            <person name="Kim J.-Y."/>
            <person name="Park M.-K."/>
            <person name="Lee Y.-J."/>
            <person name="Yi H."/>
            <person name="Bahn Y.-S."/>
            <person name="Kim J.F."/>
            <person name="Lee D.-W."/>
        </authorList>
    </citation>
    <scope>NUCLEOTIDE SEQUENCE [LARGE SCALE GENOMIC DNA]</scope>
    <source>
        <strain evidence="2 3">KCCM 41400</strain>
    </source>
</reference>
<dbReference type="KEGG" id="pchi:PC41400_07985"/>